<dbReference type="AlphaFoldDB" id="A0A7S0EG61"/>
<evidence type="ECO:0000313" key="2">
    <source>
        <dbReference type="EMBL" id="CAD8484174.1"/>
    </source>
</evidence>
<sequence length="689" mass="76762">MVKLPRSSAVHSSYLRTFLDDESTPVTEQSPIALVDPNCVFTAVNYAVAYMKLCDAMHDLPGSGYTAENGGRSLIATHLPSIYTYLGRGTNRTPWEQALRAYTKAIGDLPDALLVQIMHTANFLDVKGMMDAAILQISVRIEKETDHESTRQIGRLGGDVLVKALISLSTEYIIVDEELALQFVRALTALVPLGFAEEIKTFNVLSMPEVARCHPLENEIARALHILTAKFGLDTVLERYVLLFDNPDWPVRRFGLKTFLSTDMSSWTPKCIETIVRRLKHGNAERRLEAFRALRKQAVGLLQNEELPQRIRDTLIREALLGTGHVGMCARRMVKDQVANCFFRDDDGQMLLRDKERWWSLAELMLRSMSKMDCEDWPSALSVKPDDPHGPFRQLLEHLLPTYCQHVYAKDHLVEEIFALHTSAGGIWASVRNKGITTSAGFPPYVAPEETATHPQRNGDNALAVASDTNSIEKKIAETSDANSKSCQKQTERSTQDSSQQEGTTKENLMVLRSISLLALCYAVNPLDKGIRQLLAQAAGLKNIPSSGHDRREETDGASSSQADAVQEGSTKKDQENGAAGDSDQAGQKPSAEQEAGKKPELTLEQLAARAALSQLKSTSSKWCKICQMHMEWCHCGRCEGCNRHPDCCECDKEEDCPRCGNDRATCECSYSDEDSDRSEFFEQYESDY</sequence>
<reference evidence="2" key="1">
    <citation type="submission" date="2021-01" db="EMBL/GenBank/DDBJ databases">
        <authorList>
            <person name="Corre E."/>
            <person name="Pelletier E."/>
            <person name="Niang G."/>
            <person name="Scheremetjew M."/>
            <person name="Finn R."/>
            <person name="Kale V."/>
            <person name="Holt S."/>
            <person name="Cochrane G."/>
            <person name="Meng A."/>
            <person name="Brown T."/>
            <person name="Cohen L."/>
        </authorList>
    </citation>
    <scope>NUCLEOTIDE SEQUENCE</scope>
    <source>
        <strain evidence="2">CCMP325</strain>
    </source>
</reference>
<name>A0A7S0EG61_9CRYP</name>
<feature type="compositionally biased region" description="Polar residues" evidence="1">
    <location>
        <begin position="496"/>
        <end position="505"/>
    </location>
</feature>
<evidence type="ECO:0000256" key="1">
    <source>
        <dbReference type="SAM" id="MobiDB-lite"/>
    </source>
</evidence>
<dbReference type="EMBL" id="HBEO01015470">
    <property type="protein sequence ID" value="CAD8484174.1"/>
    <property type="molecule type" value="Transcribed_RNA"/>
</dbReference>
<dbReference type="InterPro" id="IPR016024">
    <property type="entry name" value="ARM-type_fold"/>
</dbReference>
<dbReference type="SUPFAM" id="SSF48371">
    <property type="entry name" value="ARM repeat"/>
    <property type="match status" value="1"/>
</dbReference>
<feature type="region of interest" description="Disordered" evidence="1">
    <location>
        <begin position="543"/>
        <end position="599"/>
    </location>
</feature>
<gene>
    <name evidence="2" type="ORF">HPHI1048_LOCUS10498</name>
</gene>
<organism evidence="2">
    <name type="scientific">Hanusia phi</name>
    <dbReference type="NCBI Taxonomy" id="3032"/>
    <lineage>
        <taxon>Eukaryota</taxon>
        <taxon>Cryptophyceae</taxon>
        <taxon>Pyrenomonadales</taxon>
        <taxon>Geminigeraceae</taxon>
        <taxon>Hanusia</taxon>
    </lineage>
</organism>
<proteinExistence type="predicted"/>
<feature type="region of interest" description="Disordered" evidence="1">
    <location>
        <begin position="477"/>
        <end position="505"/>
    </location>
</feature>
<accession>A0A7S0EG61</accession>
<feature type="compositionally biased region" description="Polar residues" evidence="1">
    <location>
        <begin position="480"/>
        <end position="489"/>
    </location>
</feature>
<protein>
    <submittedName>
        <fullName evidence="2">Uncharacterized protein</fullName>
    </submittedName>
</protein>